<gene>
    <name evidence="1" type="ORF">BT63DRAFT_454348</name>
</gene>
<sequence>MFCGDDFVDWDDFVKVCKINSPCTSHPGFERMLQIAQTREEYHYRLRLTKAEPWKTMERLQQLLLRHHDSSSTIPHDMIYALRGLAGLSTMYEEHQRFIERIMSPGFLFPIVIDFYDLLEQVDYKKTMGEVYAKVAAEIFTEYESLSLLSACAWPRQSADLPSWAPDWSTPGAHSHLSQRLRQSASIGSRYGISASAEWTKCDVKFYDEDGDAVETYDLELAHYSSASGFIFDVLKDVTTPPGNLGMEISTMFQLLGSEHWKVTTTTSGTMCIIPIQAQTGDELGLFHGGETPLLLRKCYEGLDLANEKKHQVTICKLVGECYVGGVMQGSMFDISRCTTFWIS</sequence>
<dbReference type="OrthoDB" id="2157530at2759"/>
<dbReference type="Proteomes" id="UP000799302">
    <property type="component" value="Unassembled WGS sequence"/>
</dbReference>
<keyword evidence="2" id="KW-1185">Reference proteome</keyword>
<organism evidence="1 2">
    <name type="scientific">Microthyrium microscopicum</name>
    <dbReference type="NCBI Taxonomy" id="703497"/>
    <lineage>
        <taxon>Eukaryota</taxon>
        <taxon>Fungi</taxon>
        <taxon>Dikarya</taxon>
        <taxon>Ascomycota</taxon>
        <taxon>Pezizomycotina</taxon>
        <taxon>Dothideomycetes</taxon>
        <taxon>Dothideomycetes incertae sedis</taxon>
        <taxon>Microthyriales</taxon>
        <taxon>Microthyriaceae</taxon>
        <taxon>Microthyrium</taxon>
    </lineage>
</organism>
<dbReference type="InterPro" id="IPR052895">
    <property type="entry name" value="HetReg/Transcr_Mod"/>
</dbReference>
<reference evidence="1" key="1">
    <citation type="journal article" date="2020" name="Stud. Mycol.">
        <title>101 Dothideomycetes genomes: a test case for predicting lifestyles and emergence of pathogens.</title>
        <authorList>
            <person name="Haridas S."/>
            <person name="Albert R."/>
            <person name="Binder M."/>
            <person name="Bloem J."/>
            <person name="Labutti K."/>
            <person name="Salamov A."/>
            <person name="Andreopoulos B."/>
            <person name="Baker S."/>
            <person name="Barry K."/>
            <person name="Bills G."/>
            <person name="Bluhm B."/>
            <person name="Cannon C."/>
            <person name="Castanera R."/>
            <person name="Culley D."/>
            <person name="Daum C."/>
            <person name="Ezra D."/>
            <person name="Gonzalez J."/>
            <person name="Henrissat B."/>
            <person name="Kuo A."/>
            <person name="Liang C."/>
            <person name="Lipzen A."/>
            <person name="Lutzoni F."/>
            <person name="Magnuson J."/>
            <person name="Mondo S."/>
            <person name="Nolan M."/>
            <person name="Ohm R."/>
            <person name="Pangilinan J."/>
            <person name="Park H.-J."/>
            <person name="Ramirez L."/>
            <person name="Alfaro M."/>
            <person name="Sun H."/>
            <person name="Tritt A."/>
            <person name="Yoshinaga Y."/>
            <person name="Zwiers L.-H."/>
            <person name="Turgeon B."/>
            <person name="Goodwin S."/>
            <person name="Spatafora J."/>
            <person name="Crous P."/>
            <person name="Grigoriev I."/>
        </authorList>
    </citation>
    <scope>NUCLEOTIDE SEQUENCE</scope>
    <source>
        <strain evidence="1">CBS 115976</strain>
    </source>
</reference>
<protein>
    <recommendedName>
        <fullName evidence="3">Heterokaryon incompatibility domain-containing protein</fullName>
    </recommendedName>
</protein>
<dbReference type="AlphaFoldDB" id="A0A6A6UEV5"/>
<dbReference type="PANTHER" id="PTHR24148:SF64">
    <property type="entry name" value="HETEROKARYON INCOMPATIBILITY DOMAIN-CONTAINING PROTEIN"/>
    <property type="match status" value="1"/>
</dbReference>
<dbReference type="EMBL" id="MU004234">
    <property type="protein sequence ID" value="KAF2670166.1"/>
    <property type="molecule type" value="Genomic_DNA"/>
</dbReference>
<evidence type="ECO:0000313" key="2">
    <source>
        <dbReference type="Proteomes" id="UP000799302"/>
    </source>
</evidence>
<proteinExistence type="predicted"/>
<evidence type="ECO:0000313" key="1">
    <source>
        <dbReference type="EMBL" id="KAF2670166.1"/>
    </source>
</evidence>
<evidence type="ECO:0008006" key="3">
    <source>
        <dbReference type="Google" id="ProtNLM"/>
    </source>
</evidence>
<dbReference type="PANTHER" id="PTHR24148">
    <property type="entry name" value="ANKYRIN REPEAT DOMAIN-CONTAINING PROTEIN 39 HOMOLOG-RELATED"/>
    <property type="match status" value="1"/>
</dbReference>
<name>A0A6A6UEV5_9PEZI</name>
<accession>A0A6A6UEV5</accession>